<evidence type="ECO:0000313" key="6">
    <source>
        <dbReference type="EMBL" id="SDH84444.1"/>
    </source>
</evidence>
<dbReference type="RefSeq" id="WP_090930296.1">
    <property type="nucleotide sequence ID" value="NZ_FNDJ01000003.1"/>
</dbReference>
<dbReference type="STRING" id="633440.SAMN05421869_103396"/>
<feature type="domain" description="AMP-dependent synthetase/ligase" evidence="4">
    <location>
        <begin position="10"/>
        <end position="335"/>
    </location>
</feature>
<evidence type="ECO:0000256" key="1">
    <source>
        <dbReference type="ARBA" id="ARBA00006432"/>
    </source>
</evidence>
<dbReference type="PROSITE" id="PS00455">
    <property type="entry name" value="AMP_BINDING"/>
    <property type="match status" value="1"/>
</dbReference>
<dbReference type="PANTHER" id="PTHR43201">
    <property type="entry name" value="ACYL-COA SYNTHETASE"/>
    <property type="match status" value="1"/>
</dbReference>
<name>A0A1G8FQR9_9ACTN</name>
<feature type="domain" description="AMP-binding enzyme C-terminal" evidence="5">
    <location>
        <begin position="385"/>
        <end position="462"/>
    </location>
</feature>
<feature type="compositionally biased region" description="Basic and acidic residues" evidence="3">
    <location>
        <begin position="486"/>
        <end position="497"/>
    </location>
</feature>
<comment type="similarity">
    <text evidence="1">Belongs to the ATP-dependent AMP-binding enzyme family.</text>
</comment>
<feature type="region of interest" description="Disordered" evidence="3">
    <location>
        <begin position="469"/>
        <end position="497"/>
    </location>
</feature>
<dbReference type="SUPFAM" id="SSF56801">
    <property type="entry name" value="Acetyl-CoA synthetase-like"/>
    <property type="match status" value="1"/>
</dbReference>
<organism evidence="6 7">
    <name type="scientific">Nonomuraea jiangxiensis</name>
    <dbReference type="NCBI Taxonomy" id="633440"/>
    <lineage>
        <taxon>Bacteria</taxon>
        <taxon>Bacillati</taxon>
        <taxon>Actinomycetota</taxon>
        <taxon>Actinomycetes</taxon>
        <taxon>Streptosporangiales</taxon>
        <taxon>Streptosporangiaceae</taxon>
        <taxon>Nonomuraea</taxon>
    </lineage>
</organism>
<dbReference type="GO" id="GO:0006631">
    <property type="term" value="P:fatty acid metabolic process"/>
    <property type="evidence" value="ECO:0007669"/>
    <property type="project" value="TreeGrafter"/>
</dbReference>
<evidence type="ECO:0000256" key="2">
    <source>
        <dbReference type="ARBA" id="ARBA00022598"/>
    </source>
</evidence>
<dbReference type="OrthoDB" id="4363623at2"/>
<dbReference type="InterPro" id="IPR042099">
    <property type="entry name" value="ANL_N_sf"/>
</dbReference>
<dbReference type="InterPro" id="IPR020845">
    <property type="entry name" value="AMP-binding_CS"/>
</dbReference>
<keyword evidence="2 6" id="KW-0436">Ligase</keyword>
<evidence type="ECO:0000259" key="5">
    <source>
        <dbReference type="Pfam" id="PF13193"/>
    </source>
</evidence>
<evidence type="ECO:0000256" key="3">
    <source>
        <dbReference type="SAM" id="MobiDB-lite"/>
    </source>
</evidence>
<dbReference type="AlphaFoldDB" id="A0A1G8FQR9"/>
<accession>A0A1G8FQR9</accession>
<dbReference type="Gene3D" id="3.40.50.12780">
    <property type="entry name" value="N-terminal domain of ligase-like"/>
    <property type="match status" value="1"/>
</dbReference>
<dbReference type="PANTHER" id="PTHR43201:SF5">
    <property type="entry name" value="MEDIUM-CHAIN ACYL-COA LIGASE ACSF2, MITOCHONDRIAL"/>
    <property type="match status" value="1"/>
</dbReference>
<sequence>MPETIPDLLRQAARTYGAREFLRCPDATLTFAEADEQSDLLARGLVAWGVRPGDRVAIMLDNTSGWPLSWFGVLKAGAVAVPVNVRYQAADLAHVLRDSGATRIITHLDHAGLADCGTPGFLMDEQSRLTPDVPTEHHDVANFQYTSGTTGFPKACMLTHDYWLRTAQIIADQVNLRDDDVLLMVQAYSYLDPQWATLVCLIGGIPLVLLPRFSASGFWPSVREHGATLTYVLGSMPLLLHKQPPHPHDRDHRMRLVICSGIQPDLHRTFEERWGAPWRELYGSTESGPDLVVPEDAAETVGTGAMGLPPPGKEVKLDETGEILVRGVPMMRGYWNHPEATAQVFRDGWYHTGDLGFRDDRGYLHHTGRIKDMVRRGGENISCAEVERVLTQHPAVLQAALVPIPDELSGELPKAFLQLRPGHEPGVDLAMSVVEHARQRLARFKVPAYVEFVETFSLTPSARIEKRHLLTPERDQRAAPAIATDTPRRETAAKEHS</sequence>
<gene>
    <name evidence="6" type="ORF">SAMN05421869_103396</name>
</gene>
<reference evidence="6 7" key="1">
    <citation type="submission" date="2016-10" db="EMBL/GenBank/DDBJ databases">
        <authorList>
            <person name="de Groot N.N."/>
        </authorList>
    </citation>
    <scope>NUCLEOTIDE SEQUENCE [LARGE SCALE GENOMIC DNA]</scope>
    <source>
        <strain evidence="6 7">CGMCC 4.6533</strain>
    </source>
</reference>
<dbReference type="Gene3D" id="3.30.300.30">
    <property type="match status" value="1"/>
</dbReference>
<proteinExistence type="inferred from homology"/>
<dbReference type="Pfam" id="PF00501">
    <property type="entry name" value="AMP-binding"/>
    <property type="match status" value="1"/>
</dbReference>
<dbReference type="InterPro" id="IPR000873">
    <property type="entry name" value="AMP-dep_synth/lig_dom"/>
</dbReference>
<dbReference type="Proteomes" id="UP000199202">
    <property type="component" value="Unassembled WGS sequence"/>
</dbReference>
<dbReference type="EMBL" id="FNDJ01000003">
    <property type="protein sequence ID" value="SDH84444.1"/>
    <property type="molecule type" value="Genomic_DNA"/>
</dbReference>
<dbReference type="Pfam" id="PF13193">
    <property type="entry name" value="AMP-binding_C"/>
    <property type="match status" value="1"/>
</dbReference>
<dbReference type="InterPro" id="IPR025110">
    <property type="entry name" value="AMP-bd_C"/>
</dbReference>
<evidence type="ECO:0000259" key="4">
    <source>
        <dbReference type="Pfam" id="PF00501"/>
    </source>
</evidence>
<protein>
    <submittedName>
        <fullName evidence="6">Acyl-CoA synthetase (AMP-forming)/AMP-acid ligase II</fullName>
    </submittedName>
</protein>
<dbReference type="InterPro" id="IPR045851">
    <property type="entry name" value="AMP-bd_C_sf"/>
</dbReference>
<evidence type="ECO:0000313" key="7">
    <source>
        <dbReference type="Proteomes" id="UP000199202"/>
    </source>
</evidence>
<dbReference type="GO" id="GO:0031956">
    <property type="term" value="F:medium-chain fatty acid-CoA ligase activity"/>
    <property type="evidence" value="ECO:0007669"/>
    <property type="project" value="TreeGrafter"/>
</dbReference>
<keyword evidence="7" id="KW-1185">Reference proteome</keyword>